<comment type="similarity">
    <text evidence="1">Belongs to the N(4)/N(6)-methyltransferase family.</text>
</comment>
<dbReference type="GO" id="GO:0008170">
    <property type="term" value="F:N-methyltransferase activity"/>
    <property type="evidence" value="ECO:0007669"/>
    <property type="project" value="InterPro"/>
</dbReference>
<evidence type="ECO:0000313" key="5">
    <source>
        <dbReference type="EMBL" id="KKM65638.1"/>
    </source>
</evidence>
<dbReference type="InterPro" id="IPR015840">
    <property type="entry name" value="DNA_MeTrfase_ParB"/>
</dbReference>
<protein>
    <recommendedName>
        <fullName evidence="4">DNA methylase N-4/N-6 domain-containing protein</fullName>
    </recommendedName>
</protein>
<dbReference type="PIRSF" id="PIRSF036758">
    <property type="entry name" value="Aden_M_ParB"/>
    <property type="match status" value="1"/>
</dbReference>
<evidence type="ECO:0000256" key="1">
    <source>
        <dbReference type="ARBA" id="ARBA00006594"/>
    </source>
</evidence>
<dbReference type="GO" id="GO:0003677">
    <property type="term" value="F:DNA binding"/>
    <property type="evidence" value="ECO:0007669"/>
    <property type="project" value="InterPro"/>
</dbReference>
<gene>
    <name evidence="5" type="ORF">LCGC14_1489250</name>
</gene>
<dbReference type="InterPro" id="IPR001091">
    <property type="entry name" value="RM_Methyltransferase"/>
</dbReference>
<dbReference type="Pfam" id="PF01555">
    <property type="entry name" value="N6_N4_Mtase"/>
    <property type="match status" value="1"/>
</dbReference>
<dbReference type="EMBL" id="LAZR01010690">
    <property type="protein sequence ID" value="KKM65638.1"/>
    <property type="molecule type" value="Genomic_DNA"/>
</dbReference>
<dbReference type="InterPro" id="IPR002052">
    <property type="entry name" value="DNA_methylase_N6_adenine_CS"/>
</dbReference>
<keyword evidence="2" id="KW-0489">Methyltransferase</keyword>
<dbReference type="Gene3D" id="3.40.50.150">
    <property type="entry name" value="Vaccinia Virus protein VP39"/>
    <property type="match status" value="1"/>
</dbReference>
<reference evidence="5" key="1">
    <citation type="journal article" date="2015" name="Nature">
        <title>Complex archaea that bridge the gap between prokaryotes and eukaryotes.</title>
        <authorList>
            <person name="Spang A."/>
            <person name="Saw J.H."/>
            <person name="Jorgensen S.L."/>
            <person name="Zaremba-Niedzwiedzka K."/>
            <person name="Martijn J."/>
            <person name="Lind A.E."/>
            <person name="van Eijk R."/>
            <person name="Schleper C."/>
            <person name="Guy L."/>
            <person name="Ettema T.J."/>
        </authorList>
    </citation>
    <scope>NUCLEOTIDE SEQUENCE</scope>
</reference>
<dbReference type="InterPro" id="IPR029063">
    <property type="entry name" value="SAM-dependent_MTases_sf"/>
</dbReference>
<dbReference type="PROSITE" id="PS00092">
    <property type="entry name" value="N6_MTASE"/>
    <property type="match status" value="1"/>
</dbReference>
<dbReference type="PRINTS" id="PR00508">
    <property type="entry name" value="S21N4MTFRASE"/>
</dbReference>
<name>A0A0F9J7U3_9ZZZZ</name>
<accession>A0A0F9J7U3</accession>
<evidence type="ECO:0000256" key="3">
    <source>
        <dbReference type="ARBA" id="ARBA00022679"/>
    </source>
</evidence>
<dbReference type="GO" id="GO:0032259">
    <property type="term" value="P:methylation"/>
    <property type="evidence" value="ECO:0007669"/>
    <property type="project" value="UniProtKB-KW"/>
</dbReference>
<proteinExistence type="inferred from homology"/>
<keyword evidence="3" id="KW-0808">Transferase</keyword>
<evidence type="ECO:0000259" key="4">
    <source>
        <dbReference type="Pfam" id="PF01555"/>
    </source>
</evidence>
<feature type="domain" description="DNA methylase N-4/N-6" evidence="4">
    <location>
        <begin position="195"/>
        <end position="379"/>
    </location>
</feature>
<organism evidence="5">
    <name type="scientific">marine sediment metagenome</name>
    <dbReference type="NCBI Taxonomy" id="412755"/>
    <lineage>
        <taxon>unclassified sequences</taxon>
        <taxon>metagenomes</taxon>
        <taxon>ecological metagenomes</taxon>
    </lineage>
</organism>
<evidence type="ECO:0000256" key="2">
    <source>
        <dbReference type="ARBA" id="ARBA00022603"/>
    </source>
</evidence>
<dbReference type="InterPro" id="IPR002941">
    <property type="entry name" value="DNA_methylase_N4/N6"/>
</dbReference>
<sequence>MADQPLRLEYIDVDQLADNPANWRTHPDGQMDALKGVLSEVGWAGACLYNERTERLIDGHARKKVSKGKVPVLIGSWSEEEEKKILATLDPLGAMAEANQEALGKLLHDVRTDNGAVQALLDGLAGEHGIDLFEPAVEDEPEAQIDRADELQEQWKTEPGQLWVIPGKAGEHRLLCGDSTKREDVERVMGGEVGHLVVTDPPYGVDYDGGTKARDKLTGDTSTALYVPTCEMAFAFSDEKAALYLFHAGVKGYAAAAAAAGYEIRCELIWNKNQAQFGALSAQYKQKHEPFYYCHKRNKVPRWFGPTNETTVWDCDRASVNEHHPTQKPPALIARAIVNSSEAGQMVCDWYLGSGTTMVAAEQLGRVCMGIEIEPKYVAVCLQRMKDMGLEPRLEN</sequence>
<comment type="caution">
    <text evidence="5">The sequence shown here is derived from an EMBL/GenBank/DDBJ whole genome shotgun (WGS) entry which is preliminary data.</text>
</comment>
<dbReference type="AlphaFoldDB" id="A0A0F9J7U3"/>
<dbReference type="SUPFAM" id="SSF53335">
    <property type="entry name" value="S-adenosyl-L-methionine-dependent methyltransferases"/>
    <property type="match status" value="1"/>
</dbReference>